<dbReference type="EMBL" id="VXIS01000220">
    <property type="protein sequence ID" value="KAA8896248.1"/>
    <property type="molecule type" value="Genomic_DNA"/>
</dbReference>
<feature type="region of interest" description="Disordered" evidence="1">
    <location>
        <begin position="321"/>
        <end position="343"/>
    </location>
</feature>
<feature type="compositionally biased region" description="Polar residues" evidence="1">
    <location>
        <begin position="41"/>
        <end position="148"/>
    </location>
</feature>
<protein>
    <submittedName>
        <fullName evidence="2">Uncharacterized protein</fullName>
    </submittedName>
</protein>
<name>A0A5J5ENE7_9PEZI</name>
<proteinExistence type="predicted"/>
<sequence>MSSERPPRKPGMTLTDVINDFKKSMAAMLIYTGASDERASPSDQQSVATVQPEQSIQSAQLPQMPQSIQQESDQPEQSIQSPQLPQMPQSVQQESDQPEQSIQSPQLPQMPQSVQQESDQPEQSIQSSQLPQMPQSVQQESDRQSQWSLVVDRFIRTPPMRQSNQTTHSGPLDNSLQQRAESMERSNQAMANTTEQRIKILPPPHPHVDPMLRSHDLASHLDSDEFRPEALRMRRALQKLAASEPSVRFQDYKFPDGKLEALKLMRGLRDKPALARQKVAEIRRSFQIPPPEPSFSEYVLGKLKGQLSPELYAKVVEMAMQPPGPPQGPEYGQGPPRRRLGPVPVLATGGGIWPRGGPAGSAAVASAAPVAPAAVASAVPVASAAVASAAPAATSAPVASATLGQASVPRRKCSRYMNPKGVHPEPRPGRKVCDQCLAKDRGYKRKKVPE</sequence>
<dbReference type="Proteomes" id="UP000326924">
    <property type="component" value="Unassembled WGS sequence"/>
</dbReference>
<evidence type="ECO:0000256" key="1">
    <source>
        <dbReference type="SAM" id="MobiDB-lite"/>
    </source>
</evidence>
<dbReference type="AlphaFoldDB" id="A0A5J5ENE7"/>
<keyword evidence="3" id="KW-1185">Reference proteome</keyword>
<comment type="caution">
    <text evidence="2">The sequence shown here is derived from an EMBL/GenBank/DDBJ whole genome shotgun (WGS) entry which is preliminary data.</text>
</comment>
<feature type="region of interest" description="Disordered" evidence="1">
    <location>
        <begin position="33"/>
        <end position="195"/>
    </location>
</feature>
<accession>A0A5J5ENE7</accession>
<reference evidence="2 3" key="1">
    <citation type="submission" date="2019-09" db="EMBL/GenBank/DDBJ databases">
        <title>Draft genome of the ectomycorrhizal ascomycete Sphaerosporella brunnea.</title>
        <authorList>
            <consortium name="DOE Joint Genome Institute"/>
            <person name="Benucci G.M."/>
            <person name="Marozzi G."/>
            <person name="Antonielli L."/>
            <person name="Sanchez S."/>
            <person name="Marco P."/>
            <person name="Wang X."/>
            <person name="Falini L.B."/>
            <person name="Barry K."/>
            <person name="Haridas S."/>
            <person name="Lipzen A."/>
            <person name="Labutti K."/>
            <person name="Grigoriev I.V."/>
            <person name="Murat C."/>
            <person name="Martin F."/>
            <person name="Albertini E."/>
            <person name="Donnini D."/>
            <person name="Bonito G."/>
        </authorList>
    </citation>
    <scope>NUCLEOTIDE SEQUENCE [LARGE SCALE GENOMIC DNA]</scope>
    <source>
        <strain evidence="2 3">Sb_GMNB300</strain>
    </source>
</reference>
<dbReference type="InParanoid" id="A0A5J5ENE7"/>
<feature type="region of interest" description="Disordered" evidence="1">
    <location>
        <begin position="401"/>
        <end position="433"/>
    </location>
</feature>
<organism evidence="2 3">
    <name type="scientific">Sphaerosporella brunnea</name>
    <dbReference type="NCBI Taxonomy" id="1250544"/>
    <lineage>
        <taxon>Eukaryota</taxon>
        <taxon>Fungi</taxon>
        <taxon>Dikarya</taxon>
        <taxon>Ascomycota</taxon>
        <taxon>Pezizomycotina</taxon>
        <taxon>Pezizomycetes</taxon>
        <taxon>Pezizales</taxon>
        <taxon>Pyronemataceae</taxon>
        <taxon>Sphaerosporella</taxon>
    </lineage>
</organism>
<feature type="compositionally biased region" description="Basic and acidic residues" evidence="1">
    <location>
        <begin position="422"/>
        <end position="433"/>
    </location>
</feature>
<gene>
    <name evidence="2" type="ORF">FN846DRAFT_994131</name>
</gene>
<feature type="compositionally biased region" description="Low complexity" evidence="1">
    <location>
        <begin position="329"/>
        <end position="343"/>
    </location>
</feature>
<evidence type="ECO:0000313" key="3">
    <source>
        <dbReference type="Proteomes" id="UP000326924"/>
    </source>
</evidence>
<evidence type="ECO:0000313" key="2">
    <source>
        <dbReference type="EMBL" id="KAA8896248.1"/>
    </source>
</evidence>
<feature type="compositionally biased region" description="Polar residues" evidence="1">
    <location>
        <begin position="160"/>
        <end position="195"/>
    </location>
</feature>